<accession>A0A1I3AQ52</accession>
<keyword evidence="3" id="KW-1185">Reference proteome</keyword>
<evidence type="ECO:0000313" key="3">
    <source>
        <dbReference type="Proteomes" id="UP000198668"/>
    </source>
</evidence>
<reference evidence="2 3" key="1">
    <citation type="submission" date="2016-10" db="EMBL/GenBank/DDBJ databases">
        <authorList>
            <person name="de Groot N.N."/>
        </authorList>
    </citation>
    <scope>NUCLEOTIDE SEQUENCE [LARGE SCALE GENOMIC DNA]</scope>
    <source>
        <strain evidence="2 3">DSM 27630</strain>
    </source>
</reference>
<dbReference type="Proteomes" id="UP000198668">
    <property type="component" value="Unassembled WGS sequence"/>
</dbReference>
<feature type="domain" description="NERD" evidence="1">
    <location>
        <begin position="37"/>
        <end position="147"/>
    </location>
</feature>
<evidence type="ECO:0000313" key="2">
    <source>
        <dbReference type="EMBL" id="SFH52102.1"/>
    </source>
</evidence>
<evidence type="ECO:0000259" key="1">
    <source>
        <dbReference type="PROSITE" id="PS50965"/>
    </source>
</evidence>
<dbReference type="EMBL" id="FOQE01000001">
    <property type="protein sequence ID" value="SFH52102.1"/>
    <property type="molecule type" value="Genomic_DNA"/>
</dbReference>
<dbReference type="Pfam" id="PF08378">
    <property type="entry name" value="NERD"/>
    <property type="match status" value="1"/>
</dbReference>
<gene>
    <name evidence="2" type="ORF">SAMN04489868_101115</name>
</gene>
<organism evidence="2 3">
    <name type="scientific">Pisciglobus halotolerans</name>
    <dbReference type="NCBI Taxonomy" id="745365"/>
    <lineage>
        <taxon>Bacteria</taxon>
        <taxon>Bacillati</taxon>
        <taxon>Bacillota</taxon>
        <taxon>Bacilli</taxon>
        <taxon>Lactobacillales</taxon>
        <taxon>Carnobacteriaceae</taxon>
    </lineage>
</organism>
<dbReference type="OrthoDB" id="2136191at2"/>
<dbReference type="InterPro" id="IPR011528">
    <property type="entry name" value="NERD"/>
</dbReference>
<protein>
    <submittedName>
        <fullName evidence="2">Nuclease-related domain-containing protein</fullName>
    </submittedName>
</protein>
<name>A0A1I3AQ52_9LACT</name>
<dbReference type="RefSeq" id="WP_052181905.1">
    <property type="nucleotide sequence ID" value="NZ_FOQE01000001.1"/>
</dbReference>
<dbReference type="PROSITE" id="PS50965">
    <property type="entry name" value="NERD"/>
    <property type="match status" value="1"/>
</dbReference>
<sequence length="301" mass="35728">MILKQRTEPITYKIYESLDHRMELSLKEKKKYENQLIGYDGEQQFDSFMSPYQEPLLVLNGLNFSIEGMDFQIDSLVIANGELYLYEVKNHSGHYYYRDNAIYNKGGYRVRNPLGQADRSAELLYNYLLNRGYHLKVHLFVVFIHPDFIFNDLPPHTSYLFPNQLAAHFHNLSNQSRGSNQRDMQLAQEILQLHDEYYRPKNLPVYPFDQLEKGIFCPQCFSKAHTDSRQNRCCPTCGYIESIKSAIKRNIEEYRFLFPNSPLTTNVIYEWCGQIYSRRRIYLVLKENFQSHLKGPCRYYT</sequence>
<dbReference type="AlphaFoldDB" id="A0A1I3AQ52"/>
<proteinExistence type="predicted"/>